<dbReference type="AlphaFoldDB" id="A0A5J9VY01"/>
<evidence type="ECO:0000259" key="1">
    <source>
        <dbReference type="Pfam" id="PF24758"/>
    </source>
</evidence>
<accession>A0A5J9VY01</accession>
<dbReference type="EMBL" id="RWGY01000007">
    <property type="protein sequence ID" value="TVU40515.1"/>
    <property type="molecule type" value="Genomic_DNA"/>
</dbReference>
<gene>
    <name evidence="2" type="ORF">EJB05_13982</name>
</gene>
<dbReference type="Proteomes" id="UP000324897">
    <property type="component" value="Chromosome 4"/>
</dbReference>
<dbReference type="PANTHER" id="PTHR34709">
    <property type="entry name" value="OS10G0396666 PROTEIN"/>
    <property type="match status" value="1"/>
</dbReference>
<feature type="non-terminal residue" evidence="2">
    <location>
        <position position="1"/>
    </location>
</feature>
<keyword evidence="3" id="KW-1185">Reference proteome</keyword>
<evidence type="ECO:0000313" key="2">
    <source>
        <dbReference type="EMBL" id="TVU40515.1"/>
    </source>
</evidence>
<feature type="domain" description="F-box/LRR-repeat protein 15/At3g58940/PEG3-like LRR" evidence="1">
    <location>
        <begin position="15"/>
        <end position="94"/>
    </location>
</feature>
<name>A0A5J9VY01_9POAL</name>
<protein>
    <recommendedName>
        <fullName evidence="1">F-box/LRR-repeat protein 15/At3g58940/PEG3-like LRR domain-containing protein</fullName>
    </recommendedName>
</protein>
<organism evidence="2 3">
    <name type="scientific">Eragrostis curvula</name>
    <name type="common">weeping love grass</name>
    <dbReference type="NCBI Taxonomy" id="38414"/>
    <lineage>
        <taxon>Eukaryota</taxon>
        <taxon>Viridiplantae</taxon>
        <taxon>Streptophyta</taxon>
        <taxon>Embryophyta</taxon>
        <taxon>Tracheophyta</taxon>
        <taxon>Spermatophyta</taxon>
        <taxon>Magnoliopsida</taxon>
        <taxon>Liliopsida</taxon>
        <taxon>Poales</taxon>
        <taxon>Poaceae</taxon>
        <taxon>PACMAD clade</taxon>
        <taxon>Chloridoideae</taxon>
        <taxon>Eragrostideae</taxon>
        <taxon>Eragrostidinae</taxon>
        <taxon>Eragrostis</taxon>
    </lineage>
</organism>
<comment type="caution">
    <text evidence="2">The sequence shown here is derived from an EMBL/GenBank/DDBJ whole genome shotgun (WGS) entry which is preliminary data.</text>
</comment>
<sequence>FHSQGWPEDVVSSPRCPCLEKLTIRNSRGLDRIAINSEPLQLLELSRVCGVRQVTVVAPALKDFSLWHCFMSDKNQPVVNISAPQLKVLTWIDAYDSSSVHLGSMEHLEKLCTFYFVYAKHGLTLNRACLKLLPRFKAIEQALLYLFGNTCGKKKNKNQQAAEYLRWIATAHPETNYA</sequence>
<dbReference type="InterPro" id="IPR055411">
    <property type="entry name" value="LRR_FXL15/At3g58940/PEG3-like"/>
</dbReference>
<evidence type="ECO:0000313" key="3">
    <source>
        <dbReference type="Proteomes" id="UP000324897"/>
    </source>
</evidence>
<dbReference type="Gramene" id="TVU40515">
    <property type="protein sequence ID" value="TVU40515"/>
    <property type="gene ID" value="EJB05_13982"/>
</dbReference>
<dbReference type="Pfam" id="PF24758">
    <property type="entry name" value="LRR_At5g56370"/>
    <property type="match status" value="1"/>
</dbReference>
<dbReference type="OrthoDB" id="693760at2759"/>
<proteinExistence type="predicted"/>
<dbReference type="SUPFAM" id="SSF52047">
    <property type="entry name" value="RNI-like"/>
    <property type="match status" value="1"/>
</dbReference>
<dbReference type="PANTHER" id="PTHR34709:SF80">
    <property type="entry name" value="F-BOX DOMAIN-CONTAINING PROTEIN"/>
    <property type="match status" value="1"/>
</dbReference>
<reference evidence="2 3" key="1">
    <citation type="journal article" date="2019" name="Sci. Rep.">
        <title>A high-quality genome of Eragrostis curvula grass provides insights into Poaceae evolution and supports new strategies to enhance forage quality.</title>
        <authorList>
            <person name="Carballo J."/>
            <person name="Santos B.A.C.M."/>
            <person name="Zappacosta D."/>
            <person name="Garbus I."/>
            <person name="Selva J.P."/>
            <person name="Gallo C.A."/>
            <person name="Diaz A."/>
            <person name="Albertini E."/>
            <person name="Caccamo M."/>
            <person name="Echenique V."/>
        </authorList>
    </citation>
    <scope>NUCLEOTIDE SEQUENCE [LARGE SCALE GENOMIC DNA]</scope>
    <source>
        <strain evidence="3">cv. Victoria</strain>
        <tissue evidence="2">Leaf</tissue>
    </source>
</reference>
<dbReference type="InterPro" id="IPR055312">
    <property type="entry name" value="FBL15-like"/>
</dbReference>